<dbReference type="STRING" id="1076935.U4LL98"/>
<dbReference type="InterPro" id="IPR016035">
    <property type="entry name" value="Acyl_Trfase/lysoPLipase"/>
</dbReference>
<dbReference type="PANTHER" id="PTHR24185">
    <property type="entry name" value="CALCIUM-INDEPENDENT PHOSPHOLIPASE A2-GAMMA"/>
    <property type="match status" value="1"/>
</dbReference>
<evidence type="ECO:0000256" key="3">
    <source>
        <dbReference type="ARBA" id="ARBA00023098"/>
    </source>
</evidence>
<dbReference type="GO" id="GO:0046486">
    <property type="term" value="P:glycerolipid metabolic process"/>
    <property type="evidence" value="ECO:0007669"/>
    <property type="project" value="UniProtKB-ARBA"/>
</dbReference>
<sequence length="350" mass="39543">MEKTMTRRRICWIVKIILRCVKRKFVCAVSANNIGHPTLLRTYIAPTSSPACKIWQATRATTAAPTFFKHISIGNRGSEVRCIDAGLGCNNPTRVLIDEAKVLFKNQTIECVLSIGTGQKKFISLPEPTIFQKVFPTRIIEVLRRLATDSDRIAYEVERSFSERLGVYFRFNVNQGMQEIILEEWKKLSDVRAHTEQYLKQPRIARELESIVDILVRSQSTALTQNSLRNSDFLNTTGTRTSLPNADPLNTTGMIIFLPIPGSTNPTEAEVPALPSLVTVTATEVEITLPSTSTLQMMHDLADTYHDQKKYSETEKLLNETIEGRKKNTDTWSRGSQNVGKHAFTWIVIR</sequence>
<keyword evidence="3" id="KW-0443">Lipid metabolism</keyword>
<dbReference type="eggNOG" id="KOG4231">
    <property type="taxonomic scope" value="Eukaryota"/>
</dbReference>
<reference evidence="6 7" key="1">
    <citation type="journal article" date="2013" name="PLoS Genet.">
        <title>The genome and development-dependent transcriptomes of Pyronema confluens: a window into fungal evolution.</title>
        <authorList>
            <person name="Traeger S."/>
            <person name="Altegoer F."/>
            <person name="Freitag M."/>
            <person name="Gabaldon T."/>
            <person name="Kempken F."/>
            <person name="Kumar A."/>
            <person name="Marcet-Houben M."/>
            <person name="Poggeler S."/>
            <person name="Stajich J.E."/>
            <person name="Nowrousian M."/>
        </authorList>
    </citation>
    <scope>NUCLEOTIDE SEQUENCE [LARGE SCALE GENOMIC DNA]</scope>
    <source>
        <strain evidence="7">CBS 100304</strain>
        <tissue evidence="6">Vegetative mycelium</tissue>
    </source>
</reference>
<dbReference type="GO" id="GO:0019369">
    <property type="term" value="P:arachidonate metabolic process"/>
    <property type="evidence" value="ECO:0007669"/>
    <property type="project" value="TreeGrafter"/>
</dbReference>
<dbReference type="InterPro" id="IPR011990">
    <property type="entry name" value="TPR-like_helical_dom_sf"/>
</dbReference>
<dbReference type="AlphaFoldDB" id="U4LL98"/>
<dbReference type="GO" id="GO:0016042">
    <property type="term" value="P:lipid catabolic process"/>
    <property type="evidence" value="ECO:0007669"/>
    <property type="project" value="UniProtKB-KW"/>
</dbReference>
<dbReference type="PANTHER" id="PTHR24185:SF1">
    <property type="entry name" value="CALCIUM-INDEPENDENT PHOSPHOLIPASE A2-GAMMA"/>
    <property type="match status" value="1"/>
</dbReference>
<name>U4LL98_PYROM</name>
<dbReference type="GO" id="GO:0047499">
    <property type="term" value="F:calcium-independent phospholipase A2 activity"/>
    <property type="evidence" value="ECO:0007669"/>
    <property type="project" value="TreeGrafter"/>
</dbReference>
<evidence type="ECO:0000313" key="6">
    <source>
        <dbReference type="EMBL" id="CCX32884.1"/>
    </source>
</evidence>
<evidence type="ECO:0000259" key="5">
    <source>
        <dbReference type="PROSITE" id="PS51635"/>
    </source>
</evidence>
<organism evidence="6 7">
    <name type="scientific">Pyronema omphalodes (strain CBS 100304)</name>
    <name type="common">Pyronema confluens</name>
    <dbReference type="NCBI Taxonomy" id="1076935"/>
    <lineage>
        <taxon>Eukaryota</taxon>
        <taxon>Fungi</taxon>
        <taxon>Dikarya</taxon>
        <taxon>Ascomycota</taxon>
        <taxon>Pezizomycotina</taxon>
        <taxon>Pezizomycetes</taxon>
        <taxon>Pezizales</taxon>
        <taxon>Pyronemataceae</taxon>
        <taxon>Pyronema</taxon>
    </lineage>
</organism>
<evidence type="ECO:0000256" key="4">
    <source>
        <dbReference type="PROSITE-ProRule" id="PRU01161"/>
    </source>
</evidence>
<dbReference type="Gene3D" id="3.40.1090.10">
    <property type="entry name" value="Cytosolic phospholipase A2 catalytic domain"/>
    <property type="match status" value="1"/>
</dbReference>
<evidence type="ECO:0000256" key="2">
    <source>
        <dbReference type="ARBA" id="ARBA00022963"/>
    </source>
</evidence>
<keyword evidence="2" id="KW-0442">Lipid degradation</keyword>
<dbReference type="Proteomes" id="UP000018144">
    <property type="component" value="Unassembled WGS sequence"/>
</dbReference>
<gene>
    <name evidence="6" type="ORF">PCON_13735</name>
</gene>
<feature type="domain" description="PNPLA" evidence="5">
    <location>
        <begin position="1"/>
        <end position="97"/>
    </location>
</feature>
<protein>
    <submittedName>
        <fullName evidence="6">Similar to Calcium-independent phospholipase A2-gamma acc. no. Q9NP80</fullName>
    </submittedName>
</protein>
<comment type="caution">
    <text evidence="4">Lacks conserved residue(s) required for the propagation of feature annotation.</text>
</comment>
<dbReference type="InterPro" id="IPR002641">
    <property type="entry name" value="PNPLA_dom"/>
</dbReference>
<proteinExistence type="predicted"/>
<dbReference type="GO" id="GO:0016020">
    <property type="term" value="C:membrane"/>
    <property type="evidence" value="ECO:0007669"/>
    <property type="project" value="TreeGrafter"/>
</dbReference>
<evidence type="ECO:0000313" key="7">
    <source>
        <dbReference type="Proteomes" id="UP000018144"/>
    </source>
</evidence>
<dbReference type="EMBL" id="HF935907">
    <property type="protein sequence ID" value="CCX32884.1"/>
    <property type="molecule type" value="Genomic_DNA"/>
</dbReference>
<dbReference type="SUPFAM" id="SSF52151">
    <property type="entry name" value="FabD/lysophospholipase-like"/>
    <property type="match status" value="1"/>
</dbReference>
<dbReference type="PROSITE" id="PS51635">
    <property type="entry name" value="PNPLA"/>
    <property type="match status" value="1"/>
</dbReference>
<keyword evidence="1" id="KW-0378">Hydrolase</keyword>
<evidence type="ECO:0000256" key="1">
    <source>
        <dbReference type="ARBA" id="ARBA00022801"/>
    </source>
</evidence>
<keyword evidence="7" id="KW-1185">Reference proteome</keyword>
<dbReference type="Gene3D" id="1.25.40.10">
    <property type="entry name" value="Tetratricopeptide repeat domain"/>
    <property type="match status" value="1"/>
</dbReference>
<accession>U4LL98</accession>
<dbReference type="OrthoDB" id="5376189at2759"/>